<evidence type="ECO:0000256" key="5">
    <source>
        <dbReference type="PIRNR" id="PIRNR017529"/>
    </source>
</evidence>
<dbReference type="Proteomes" id="UP000440578">
    <property type="component" value="Unassembled WGS sequence"/>
</dbReference>
<dbReference type="PANTHER" id="PTHR21191:SF16">
    <property type="entry name" value="AQUAPORIN"/>
    <property type="match status" value="1"/>
</dbReference>
<evidence type="ECO:0000313" key="6">
    <source>
        <dbReference type="EMBL" id="KAF0290040.1"/>
    </source>
</evidence>
<gene>
    <name evidence="6" type="primary">AQP11_0</name>
    <name evidence="6" type="ORF">FJT64_011758</name>
</gene>
<dbReference type="AlphaFoldDB" id="A0A6A4VFI7"/>
<dbReference type="InterPro" id="IPR023271">
    <property type="entry name" value="Aquaporin-like"/>
</dbReference>
<dbReference type="InterPro" id="IPR016697">
    <property type="entry name" value="Aquaporin_11/12"/>
</dbReference>
<dbReference type="GO" id="GO:0005737">
    <property type="term" value="C:cytoplasm"/>
    <property type="evidence" value="ECO:0007669"/>
    <property type="project" value="TreeGrafter"/>
</dbReference>
<comment type="similarity">
    <text evidence="5">Belongs to the MIP/aquaporin (TC 1.A.8) family.</text>
</comment>
<comment type="caution">
    <text evidence="5">Lacks conserved residue(s) required for the propagation of feature annotation.</text>
</comment>
<dbReference type="OrthoDB" id="1580043at2759"/>
<keyword evidence="7" id="KW-1185">Reference proteome</keyword>
<dbReference type="EMBL" id="VIIS01001985">
    <property type="protein sequence ID" value="KAF0290040.1"/>
    <property type="molecule type" value="Genomic_DNA"/>
</dbReference>
<feature type="transmembrane region" description="Helical" evidence="5">
    <location>
        <begin position="195"/>
        <end position="214"/>
    </location>
</feature>
<keyword evidence="2 5" id="KW-0812">Transmembrane</keyword>
<feature type="transmembrane region" description="Helical" evidence="5">
    <location>
        <begin position="241"/>
        <end position="261"/>
    </location>
</feature>
<comment type="subcellular location">
    <subcellularLocation>
        <location evidence="1">Membrane</location>
        <topology evidence="1">Multi-pass membrane protein</topology>
    </subcellularLocation>
</comment>
<dbReference type="PIRSF" id="PIRSF017529">
    <property type="entry name" value="Aquaporin_11/12"/>
    <property type="match status" value="1"/>
</dbReference>
<feature type="transmembrane region" description="Helical" evidence="5">
    <location>
        <begin position="79"/>
        <end position="97"/>
    </location>
</feature>
<accession>A0A6A4VFI7</accession>
<reference evidence="6 7" key="1">
    <citation type="submission" date="2019-07" db="EMBL/GenBank/DDBJ databases">
        <title>Draft genome assembly of a fouling barnacle, Amphibalanus amphitrite (Darwin, 1854): The first reference genome for Thecostraca.</title>
        <authorList>
            <person name="Kim W."/>
        </authorList>
    </citation>
    <scope>NUCLEOTIDE SEQUENCE [LARGE SCALE GENOMIC DNA]</scope>
    <source>
        <strain evidence="6">SNU_AA5</strain>
        <tissue evidence="6">Soma without cirri and trophi</tissue>
    </source>
</reference>
<dbReference type="GO" id="GO:0015267">
    <property type="term" value="F:channel activity"/>
    <property type="evidence" value="ECO:0007669"/>
    <property type="project" value="TreeGrafter"/>
</dbReference>
<dbReference type="SUPFAM" id="SSF81338">
    <property type="entry name" value="Aquaporin-like"/>
    <property type="match status" value="1"/>
</dbReference>
<comment type="caution">
    <text evidence="6">The sequence shown here is derived from an EMBL/GenBank/DDBJ whole genome shotgun (WGS) entry which is preliminary data.</text>
</comment>
<dbReference type="GO" id="GO:0016020">
    <property type="term" value="C:membrane"/>
    <property type="evidence" value="ECO:0007669"/>
    <property type="project" value="UniProtKB-SubCell"/>
</dbReference>
<keyword evidence="3 5" id="KW-1133">Transmembrane helix</keyword>
<name>A0A6A4VFI7_AMPAM</name>
<evidence type="ECO:0000256" key="3">
    <source>
        <dbReference type="ARBA" id="ARBA00022989"/>
    </source>
</evidence>
<evidence type="ECO:0000313" key="7">
    <source>
        <dbReference type="Proteomes" id="UP000440578"/>
    </source>
</evidence>
<evidence type="ECO:0000256" key="1">
    <source>
        <dbReference type="ARBA" id="ARBA00004141"/>
    </source>
</evidence>
<evidence type="ECO:0000256" key="2">
    <source>
        <dbReference type="ARBA" id="ARBA00022692"/>
    </source>
</evidence>
<dbReference type="InterPro" id="IPR051883">
    <property type="entry name" value="AQP11/12_channel"/>
</dbReference>
<protein>
    <recommendedName>
        <fullName evidence="5">Aquaporin</fullName>
    </recommendedName>
</protein>
<evidence type="ECO:0000256" key="4">
    <source>
        <dbReference type="ARBA" id="ARBA00023136"/>
    </source>
</evidence>
<proteinExistence type="inferred from homology"/>
<dbReference type="Gene3D" id="1.20.1080.10">
    <property type="entry name" value="Glycerol uptake facilitator protein"/>
    <property type="match status" value="1"/>
</dbReference>
<dbReference type="PANTHER" id="PTHR21191">
    <property type="entry name" value="AQUAPORIN"/>
    <property type="match status" value="1"/>
</dbReference>
<sequence>MGPQRHLTFPGARRRRAMSLAVSTAVVLFACLVAHLLRLTVRRSVHSAELRRLLAEAITASELCACAFELGIIAGSYGVGTYAVYLFLLCIYQSYAWGEVYACPYLHVEDWWLGQQAAGTAALRILAEVIGGWATWRYVRALWWLELAAGHRGRWAEACTADLQVSPLHGALVEGVAVLFCRLVARALHERQHRFATAIDAFCATSLVVAGFNYSGGYYNPMLASALKLGCRGHTVAEHVAVYWCAATAGALLSIQLYPLLRPTLTGRAEHKRD</sequence>
<keyword evidence="4 5" id="KW-0472">Membrane</keyword>
<dbReference type="PROSITE" id="PS51257">
    <property type="entry name" value="PROKAR_LIPOPROTEIN"/>
    <property type="match status" value="1"/>
</dbReference>
<organism evidence="6 7">
    <name type="scientific">Amphibalanus amphitrite</name>
    <name type="common">Striped barnacle</name>
    <name type="synonym">Balanus amphitrite</name>
    <dbReference type="NCBI Taxonomy" id="1232801"/>
    <lineage>
        <taxon>Eukaryota</taxon>
        <taxon>Metazoa</taxon>
        <taxon>Ecdysozoa</taxon>
        <taxon>Arthropoda</taxon>
        <taxon>Crustacea</taxon>
        <taxon>Multicrustacea</taxon>
        <taxon>Cirripedia</taxon>
        <taxon>Thoracica</taxon>
        <taxon>Thoracicalcarea</taxon>
        <taxon>Balanomorpha</taxon>
        <taxon>Balanoidea</taxon>
        <taxon>Balanidae</taxon>
        <taxon>Amphibalaninae</taxon>
        <taxon>Amphibalanus</taxon>
    </lineage>
</organism>
<feature type="transmembrane region" description="Helical" evidence="5">
    <location>
        <begin position="20"/>
        <end position="41"/>
    </location>
</feature>